<evidence type="ECO:0000256" key="2">
    <source>
        <dbReference type="SAM" id="SignalP"/>
    </source>
</evidence>
<name>A0A2V4NNG1_9RHOB</name>
<dbReference type="RefSeq" id="WP_110795557.1">
    <property type="nucleotide sequence ID" value="NZ_KZ826483.1"/>
</dbReference>
<dbReference type="Proteomes" id="UP000248012">
    <property type="component" value="Unassembled WGS sequence"/>
</dbReference>
<dbReference type="AlphaFoldDB" id="A0A2V4NNG1"/>
<keyword evidence="1" id="KW-1133">Transmembrane helix</keyword>
<feature type="chain" id="PRO_5015954975" evidence="2">
    <location>
        <begin position="22"/>
        <end position="65"/>
    </location>
</feature>
<feature type="transmembrane region" description="Helical" evidence="1">
    <location>
        <begin position="31"/>
        <end position="56"/>
    </location>
</feature>
<gene>
    <name evidence="3" type="ORF">DI396_07405</name>
</gene>
<dbReference type="EMBL" id="QFVT01000004">
    <property type="protein sequence ID" value="PYC47907.1"/>
    <property type="molecule type" value="Genomic_DNA"/>
</dbReference>
<keyword evidence="1" id="KW-0812">Transmembrane</keyword>
<reference evidence="3 4" key="1">
    <citation type="submission" date="2018-05" db="EMBL/GenBank/DDBJ databases">
        <title>Oceanovita maritima gen. nov., sp. nov., a marine bacterium in the family Rhodobacteraceae isolated from surface seawater of Lundu port Xiamen, China.</title>
        <authorList>
            <person name="Hetharua B.H."/>
            <person name="Min D."/>
            <person name="Liao H."/>
            <person name="Tian Y."/>
        </authorList>
    </citation>
    <scope>NUCLEOTIDE SEQUENCE [LARGE SCALE GENOMIC DNA]</scope>
    <source>
        <strain evidence="3 4">FSX-11</strain>
    </source>
</reference>
<keyword evidence="4" id="KW-1185">Reference proteome</keyword>
<evidence type="ECO:0000256" key="1">
    <source>
        <dbReference type="SAM" id="Phobius"/>
    </source>
</evidence>
<protein>
    <submittedName>
        <fullName evidence="3">Uncharacterized protein</fullName>
    </submittedName>
</protein>
<evidence type="ECO:0000313" key="3">
    <source>
        <dbReference type="EMBL" id="PYC47907.1"/>
    </source>
</evidence>
<proteinExistence type="predicted"/>
<keyword evidence="1" id="KW-0472">Membrane</keyword>
<accession>A0A2V4NNG1</accession>
<sequence>MKKVIALAFAAGLAAAAPANAQSLGLTGFGGLGAGASIGAVITGAMVTVIVGQAIADSDSSTTTQ</sequence>
<keyword evidence="2" id="KW-0732">Signal</keyword>
<feature type="signal peptide" evidence="2">
    <location>
        <begin position="1"/>
        <end position="21"/>
    </location>
</feature>
<organism evidence="3 4">
    <name type="scientific">Litorivita pollutaquae</name>
    <dbReference type="NCBI Taxonomy" id="2200892"/>
    <lineage>
        <taxon>Bacteria</taxon>
        <taxon>Pseudomonadati</taxon>
        <taxon>Pseudomonadota</taxon>
        <taxon>Alphaproteobacteria</taxon>
        <taxon>Rhodobacterales</taxon>
        <taxon>Paracoccaceae</taxon>
        <taxon>Litorivita</taxon>
    </lineage>
</organism>
<comment type="caution">
    <text evidence="3">The sequence shown here is derived from an EMBL/GenBank/DDBJ whole genome shotgun (WGS) entry which is preliminary data.</text>
</comment>
<evidence type="ECO:0000313" key="4">
    <source>
        <dbReference type="Proteomes" id="UP000248012"/>
    </source>
</evidence>